<evidence type="ECO:0000256" key="1">
    <source>
        <dbReference type="SAM" id="SignalP"/>
    </source>
</evidence>
<organism evidence="2 3">
    <name type="scientific">Gemmata algarum</name>
    <dbReference type="NCBI Taxonomy" id="2975278"/>
    <lineage>
        <taxon>Bacteria</taxon>
        <taxon>Pseudomonadati</taxon>
        <taxon>Planctomycetota</taxon>
        <taxon>Planctomycetia</taxon>
        <taxon>Gemmatales</taxon>
        <taxon>Gemmataceae</taxon>
        <taxon>Gemmata</taxon>
    </lineage>
</organism>
<feature type="signal peptide" evidence="1">
    <location>
        <begin position="1"/>
        <end position="19"/>
    </location>
</feature>
<dbReference type="RefSeq" id="WP_320686668.1">
    <property type="nucleotide sequence ID" value="NZ_JAXBLV010000166.1"/>
</dbReference>
<keyword evidence="3" id="KW-1185">Reference proteome</keyword>
<reference evidence="3" key="1">
    <citation type="journal article" date="2023" name="Mar. Drugs">
        <title>Gemmata algarum, a Novel Planctomycete Isolated from an Algal Mat, Displays Antimicrobial Activity.</title>
        <authorList>
            <person name="Kumar G."/>
            <person name="Kallscheuer N."/>
            <person name="Kashif M."/>
            <person name="Ahamad S."/>
            <person name="Jagadeeshwari U."/>
            <person name="Pannikurungottu S."/>
            <person name="Haufschild T."/>
            <person name="Kabuu M."/>
            <person name="Sasikala C."/>
            <person name="Jogler C."/>
            <person name="Ramana C."/>
        </authorList>
    </citation>
    <scope>NUCLEOTIDE SEQUENCE [LARGE SCALE GENOMIC DNA]</scope>
    <source>
        <strain evidence="3">JC673</strain>
    </source>
</reference>
<dbReference type="Proteomes" id="UP001272242">
    <property type="component" value="Unassembled WGS sequence"/>
</dbReference>
<evidence type="ECO:0000313" key="3">
    <source>
        <dbReference type="Proteomes" id="UP001272242"/>
    </source>
</evidence>
<sequence length="260" mass="28752">MRLLMSCVWCCALAAVAGADDKDKWATVKGRVVFPQGANLPKPGTLNVTQDKEHCLSKGQLLDESVLVNPKNRGVKNVVVYLRPDDAKLTAEFTPQQIHPDDAKRKPAEVVVDQPCCVFVKRITVARVGDTLVVKNPSPVAHNFYWESGNNGSHNPNIAKQTDWKMPNALVKESPPIPYKCSVHPWMVGYVRVFDHPYYAVTDENGDFEIKNAPVGKFRIAYWHENGLRGGVKGRAGDPIEIAGPTTELKPTDFDVSPKP</sequence>
<dbReference type="InterPro" id="IPR008969">
    <property type="entry name" value="CarboxyPept-like_regulatory"/>
</dbReference>
<comment type="caution">
    <text evidence="2">The sequence shown here is derived from an EMBL/GenBank/DDBJ whole genome shotgun (WGS) entry which is preliminary data.</text>
</comment>
<proteinExistence type="predicted"/>
<dbReference type="Gene3D" id="2.60.40.420">
    <property type="entry name" value="Cupredoxins - blue copper proteins"/>
    <property type="match status" value="1"/>
</dbReference>
<evidence type="ECO:0000313" key="2">
    <source>
        <dbReference type="EMBL" id="MDY3560008.1"/>
    </source>
</evidence>
<evidence type="ECO:0008006" key="4">
    <source>
        <dbReference type="Google" id="ProtNLM"/>
    </source>
</evidence>
<feature type="chain" id="PRO_5047495159" description="Rhamnogalacturonan lyase domain-containing protein" evidence="1">
    <location>
        <begin position="20"/>
        <end position="260"/>
    </location>
</feature>
<accession>A0ABU5F1L1</accession>
<protein>
    <recommendedName>
        <fullName evidence="4">Rhamnogalacturonan lyase domain-containing protein</fullName>
    </recommendedName>
</protein>
<dbReference type="EMBL" id="JAXBLV010000166">
    <property type="protein sequence ID" value="MDY3560008.1"/>
    <property type="molecule type" value="Genomic_DNA"/>
</dbReference>
<gene>
    <name evidence="2" type="ORF">R5W23_001214</name>
</gene>
<name>A0ABU5F1L1_9BACT</name>
<dbReference type="SUPFAM" id="SSF49464">
    <property type="entry name" value="Carboxypeptidase regulatory domain-like"/>
    <property type="match status" value="1"/>
</dbReference>
<keyword evidence="1" id="KW-0732">Signal</keyword>
<dbReference type="InterPro" id="IPR008972">
    <property type="entry name" value="Cupredoxin"/>
</dbReference>
<dbReference type="SUPFAM" id="SSF49503">
    <property type="entry name" value="Cupredoxins"/>
    <property type="match status" value="1"/>
</dbReference>